<reference evidence="8" key="1">
    <citation type="submission" date="2021-02" db="EMBL/GenBank/DDBJ databases">
        <title>First Annotated Genome of the Yellow-green Alga Tribonema minus.</title>
        <authorList>
            <person name="Mahan K.M."/>
        </authorList>
    </citation>
    <scope>NUCLEOTIDE SEQUENCE</scope>
    <source>
        <strain evidence="8">UTEX B ZZ1240</strain>
    </source>
</reference>
<evidence type="ECO:0000256" key="5">
    <source>
        <dbReference type="ARBA" id="ARBA00023180"/>
    </source>
</evidence>
<keyword evidence="4" id="KW-0106">Calcium</keyword>
<evidence type="ECO:0000313" key="8">
    <source>
        <dbReference type="EMBL" id="KAG5191062.1"/>
    </source>
</evidence>
<dbReference type="GO" id="GO:0008484">
    <property type="term" value="F:sulfuric ester hydrolase activity"/>
    <property type="evidence" value="ECO:0007669"/>
    <property type="project" value="InterPro"/>
</dbReference>
<name>A0A835ZF60_9STRA</name>
<dbReference type="EMBL" id="JAFCMP010000024">
    <property type="protein sequence ID" value="KAG5191062.1"/>
    <property type="molecule type" value="Genomic_DNA"/>
</dbReference>
<dbReference type="Gene3D" id="3.40.720.10">
    <property type="entry name" value="Alkaline Phosphatase, subunit A"/>
    <property type="match status" value="1"/>
</dbReference>
<proteinExistence type="inferred from homology"/>
<keyword evidence="9" id="KW-1185">Reference proteome</keyword>
<dbReference type="PANTHER" id="PTHR10342">
    <property type="entry name" value="ARYLSULFATASE"/>
    <property type="match status" value="1"/>
</dbReference>
<accession>A0A835ZF60</accession>
<dbReference type="Gene3D" id="3.30.1120.10">
    <property type="match status" value="1"/>
</dbReference>
<dbReference type="AlphaFoldDB" id="A0A835ZF60"/>
<evidence type="ECO:0000259" key="7">
    <source>
        <dbReference type="Pfam" id="PF00884"/>
    </source>
</evidence>
<dbReference type="InterPro" id="IPR047115">
    <property type="entry name" value="ARSB"/>
</dbReference>
<evidence type="ECO:0000256" key="6">
    <source>
        <dbReference type="SAM" id="Phobius"/>
    </source>
</evidence>
<feature type="domain" description="Sulfatase N-terminal" evidence="7">
    <location>
        <begin position="14"/>
        <end position="359"/>
    </location>
</feature>
<evidence type="ECO:0000256" key="1">
    <source>
        <dbReference type="ARBA" id="ARBA00008779"/>
    </source>
</evidence>
<dbReference type="PROSITE" id="PS00523">
    <property type="entry name" value="SULFATASE_1"/>
    <property type="match status" value="1"/>
</dbReference>
<keyword evidence="6" id="KW-0472">Membrane</keyword>
<dbReference type="GO" id="GO:0046872">
    <property type="term" value="F:metal ion binding"/>
    <property type="evidence" value="ECO:0007669"/>
    <property type="project" value="UniProtKB-KW"/>
</dbReference>
<dbReference type="InterPro" id="IPR000917">
    <property type="entry name" value="Sulfatase_N"/>
</dbReference>
<dbReference type="Proteomes" id="UP000664859">
    <property type="component" value="Unassembled WGS sequence"/>
</dbReference>
<evidence type="ECO:0000256" key="4">
    <source>
        <dbReference type="ARBA" id="ARBA00022837"/>
    </source>
</evidence>
<dbReference type="PROSITE" id="PS00149">
    <property type="entry name" value="SULFATASE_2"/>
    <property type="match status" value="1"/>
</dbReference>
<sequence length="620" mass="65524">MPVPVAAASADGKPNILVVVVDDLGWSDVGFNDPTFSTPNINALAAEGVNLDAFYVSPTCTPTRAQLMTGRYNYKTGMQDSVVHSTEPRGVPLNQQFLSQKLQRAGYATAAVGKWHLGMHQEQYTPLRRGFDRHYGILTGGGGHTAHRSVSQSFTTRQTNVSRTFDGYNIWEDGAVSADNYGTTHSSELYSGKALQYLQELGAQDAPWFVYLAYQAVHDPVETDAAWYTGNSCANISDTGDAAGADIDWDNRPVLCGMAAQIDYGLGQLRAELEAQGAWNSTVVFFLSDNGGVAAHGSSNLPLYGGKGEYWEGGVRVPAFVSGGYVARALARRGKAPYTFTGMVHVTDVHATALSVAGYSSAPQSALDGVDHWRAFVATGAAARDALVINLNSPYFGGSGAVRVGNFKLLRNADPKEAQIYAKVKTLLKKQDAHVTEDALYSLAQQELARLGLDVPTMHLFDISQNPSERVDGNCTVAAACSDLYDDADYASTRAALEAFFANASAAMAPATFKWADDGPLAAPDNFGGAWAPWRDRDGNAFAAYYGLQPASAATSAAAMLTAGSAGAVLAASSVAGAAAPRATAVGVTAAGAAAAASLLALFFYRSGSIARRRRVYRPL</sequence>
<comment type="caution">
    <text evidence="8">The sequence shown here is derived from an EMBL/GenBank/DDBJ whole genome shotgun (WGS) entry which is preliminary data.</text>
</comment>
<organism evidence="8 9">
    <name type="scientific">Tribonema minus</name>
    <dbReference type="NCBI Taxonomy" id="303371"/>
    <lineage>
        <taxon>Eukaryota</taxon>
        <taxon>Sar</taxon>
        <taxon>Stramenopiles</taxon>
        <taxon>Ochrophyta</taxon>
        <taxon>PX clade</taxon>
        <taxon>Xanthophyceae</taxon>
        <taxon>Tribonematales</taxon>
        <taxon>Tribonemataceae</taxon>
        <taxon>Tribonema</taxon>
    </lineage>
</organism>
<comment type="similarity">
    <text evidence="1">Belongs to the sulfatase family.</text>
</comment>
<dbReference type="PANTHER" id="PTHR10342:SF274">
    <property type="entry name" value="ARYLSULFATASE B"/>
    <property type="match status" value="1"/>
</dbReference>
<dbReference type="SUPFAM" id="SSF53649">
    <property type="entry name" value="Alkaline phosphatase-like"/>
    <property type="match status" value="1"/>
</dbReference>
<keyword evidence="6" id="KW-0812">Transmembrane</keyword>
<dbReference type="Pfam" id="PF00884">
    <property type="entry name" value="Sulfatase"/>
    <property type="match status" value="1"/>
</dbReference>
<keyword evidence="6" id="KW-1133">Transmembrane helix</keyword>
<gene>
    <name evidence="8" type="ORF">JKP88DRAFT_160206</name>
</gene>
<evidence type="ECO:0000313" key="9">
    <source>
        <dbReference type="Proteomes" id="UP000664859"/>
    </source>
</evidence>
<dbReference type="InterPro" id="IPR017850">
    <property type="entry name" value="Alkaline_phosphatase_core_sf"/>
</dbReference>
<evidence type="ECO:0000256" key="2">
    <source>
        <dbReference type="ARBA" id="ARBA00022723"/>
    </source>
</evidence>
<protein>
    <submittedName>
        <fullName evidence="8">Formylglycine-dependent sulfatase</fullName>
    </submittedName>
</protein>
<keyword evidence="2" id="KW-0479">Metal-binding</keyword>
<evidence type="ECO:0000256" key="3">
    <source>
        <dbReference type="ARBA" id="ARBA00022801"/>
    </source>
</evidence>
<keyword evidence="3" id="KW-0378">Hydrolase</keyword>
<keyword evidence="5" id="KW-0325">Glycoprotein</keyword>
<feature type="transmembrane region" description="Helical" evidence="6">
    <location>
        <begin position="583"/>
        <end position="605"/>
    </location>
</feature>
<dbReference type="OrthoDB" id="195633at2759"/>
<dbReference type="InterPro" id="IPR024607">
    <property type="entry name" value="Sulfatase_CS"/>
</dbReference>
<dbReference type="CDD" id="cd16029">
    <property type="entry name" value="4-S"/>
    <property type="match status" value="1"/>
</dbReference>